<dbReference type="InterPro" id="IPR021144">
    <property type="entry name" value="UPF0597"/>
</dbReference>
<comment type="caution">
    <text evidence="4">The sequence shown here is derived from an EMBL/GenBank/DDBJ whole genome shotgun (WGS) entry which is preliminary data.</text>
</comment>
<dbReference type="PANTHER" id="PTHR30501">
    <property type="entry name" value="UPF0597 PROTEIN YHAM"/>
    <property type="match status" value="1"/>
</dbReference>
<dbReference type="RefSeq" id="WP_304121456.1">
    <property type="nucleotide sequence ID" value="NZ_DYZA01000079.1"/>
</dbReference>
<dbReference type="EMBL" id="DYZA01000079">
    <property type="protein sequence ID" value="HJD96862.1"/>
    <property type="molecule type" value="Genomic_DNA"/>
</dbReference>
<keyword evidence="4" id="KW-0456">Lyase</keyword>
<keyword evidence="2" id="KW-1133">Transmembrane helix</keyword>
<evidence type="ECO:0000313" key="5">
    <source>
        <dbReference type="Proteomes" id="UP000698963"/>
    </source>
</evidence>
<dbReference type="GO" id="GO:0019450">
    <property type="term" value="P:L-cysteine catabolic process to pyruvate"/>
    <property type="evidence" value="ECO:0007669"/>
    <property type="project" value="TreeGrafter"/>
</dbReference>
<dbReference type="Proteomes" id="UP000698963">
    <property type="component" value="Unassembled WGS sequence"/>
</dbReference>
<dbReference type="PIRSF" id="PIRSF006054">
    <property type="entry name" value="UCP006054"/>
    <property type="match status" value="1"/>
</dbReference>
<dbReference type="InterPro" id="IPR005130">
    <property type="entry name" value="Ser_deHydtase-like_asu"/>
</dbReference>
<evidence type="ECO:0000259" key="3">
    <source>
        <dbReference type="Pfam" id="PF03313"/>
    </source>
</evidence>
<keyword evidence="2" id="KW-0472">Membrane</keyword>
<gene>
    <name evidence="4" type="ORF">K8W16_04360</name>
</gene>
<dbReference type="AlphaFoldDB" id="A0A921AW19"/>
<evidence type="ECO:0000313" key="4">
    <source>
        <dbReference type="EMBL" id="HJD96862.1"/>
    </source>
</evidence>
<dbReference type="HAMAP" id="MF_01845">
    <property type="entry name" value="UPF0597"/>
    <property type="match status" value="1"/>
</dbReference>
<reference evidence="4" key="1">
    <citation type="journal article" date="2021" name="PeerJ">
        <title>Extensive microbial diversity within the chicken gut microbiome revealed by metagenomics and culture.</title>
        <authorList>
            <person name="Gilroy R."/>
            <person name="Ravi A."/>
            <person name="Getino M."/>
            <person name="Pursley I."/>
            <person name="Horton D.L."/>
            <person name="Alikhan N.F."/>
            <person name="Baker D."/>
            <person name="Gharbi K."/>
            <person name="Hall N."/>
            <person name="Watson M."/>
            <person name="Adriaenssens E.M."/>
            <person name="Foster-Nyarko E."/>
            <person name="Jarju S."/>
            <person name="Secka A."/>
            <person name="Antonio M."/>
            <person name="Oren A."/>
            <person name="Chaudhuri R.R."/>
            <person name="La Ragione R."/>
            <person name="Hildebrand F."/>
            <person name="Pallen M.J."/>
        </authorList>
    </citation>
    <scope>NUCLEOTIDE SEQUENCE</scope>
    <source>
        <strain evidence="4">ChiGjej2B2-19336</strain>
    </source>
</reference>
<dbReference type="Pfam" id="PF03313">
    <property type="entry name" value="SDH_alpha"/>
    <property type="match status" value="1"/>
</dbReference>
<evidence type="ECO:0000256" key="1">
    <source>
        <dbReference type="HAMAP-Rule" id="MF_01845"/>
    </source>
</evidence>
<organism evidence="4 5">
    <name type="scientific">Mailhella massiliensis</name>
    <dbReference type="NCBI Taxonomy" id="1903261"/>
    <lineage>
        <taxon>Bacteria</taxon>
        <taxon>Pseudomonadati</taxon>
        <taxon>Thermodesulfobacteriota</taxon>
        <taxon>Desulfovibrionia</taxon>
        <taxon>Desulfovibrionales</taxon>
        <taxon>Desulfovibrionaceae</taxon>
        <taxon>Mailhella</taxon>
    </lineage>
</organism>
<sequence length="426" mass="44656">MTKQERKRFISLLQQEVVPALGCTEPIAVALCASRAAEELGKTPERMDVAVSANLLKNGMGVMVPGTGEMGLGVAAAAGALGGKSSLGLECLKELSEETAEAARDMLAKDAVNLHLADKDELLYCLVTVFAGKENATAELSGSHDNITRVWKNGTLSFEKPESSAQEGDDAPWPLTLAGIYDFATTAPIEEISFILEAARMNRRVAEEGLRRQYGLGVGKMMDTQIRKHILADDLPTFATKLTAAAADARMAGVMMPVMSNSGSGNQGITCTMPVVACALRMQCDDEKLARALMMSHLTSIHIKHHLGRLSAHCGAMVAGTASACGIALLLGGGLKDMERTVRNMVGNVSGMICDGAKSSCALKVATAVGAGIQAVLLAMAGTQVPGNEGIVDDDIEACIANLGRLGSTGMKEADKVILDIMLHKS</sequence>
<keyword evidence="2" id="KW-0812">Transmembrane</keyword>
<feature type="domain" description="Serine dehydratase-like alpha subunit" evidence="3">
    <location>
        <begin position="88"/>
        <end position="420"/>
    </location>
</feature>
<comment type="similarity">
    <text evidence="1">Belongs to the UPF0597 family.</text>
</comment>
<accession>A0A921AW19</accession>
<evidence type="ECO:0000256" key="2">
    <source>
        <dbReference type="SAM" id="Phobius"/>
    </source>
</evidence>
<name>A0A921AW19_9BACT</name>
<dbReference type="PANTHER" id="PTHR30501:SF2">
    <property type="entry name" value="UPF0597 PROTEIN YHAM"/>
    <property type="match status" value="1"/>
</dbReference>
<reference evidence="4" key="2">
    <citation type="submission" date="2021-09" db="EMBL/GenBank/DDBJ databases">
        <authorList>
            <person name="Gilroy R."/>
        </authorList>
    </citation>
    <scope>NUCLEOTIDE SEQUENCE</scope>
    <source>
        <strain evidence="4">ChiGjej2B2-19336</strain>
    </source>
</reference>
<protein>
    <recommendedName>
        <fullName evidence="1">UPF0597 protein K8W16_04360</fullName>
    </recommendedName>
</protein>
<feature type="transmembrane region" description="Helical" evidence="2">
    <location>
        <begin position="315"/>
        <end position="335"/>
    </location>
</feature>
<dbReference type="GO" id="GO:0080146">
    <property type="term" value="F:L-cysteine desulfhydrase activity"/>
    <property type="evidence" value="ECO:0007669"/>
    <property type="project" value="TreeGrafter"/>
</dbReference>
<proteinExistence type="inferred from homology"/>